<dbReference type="SUPFAM" id="SSF52058">
    <property type="entry name" value="L domain-like"/>
    <property type="match status" value="1"/>
</dbReference>
<feature type="region of interest" description="Disordered" evidence="3">
    <location>
        <begin position="535"/>
        <end position="556"/>
    </location>
</feature>
<dbReference type="OMA" id="WTINSLE"/>
<protein>
    <submittedName>
        <fullName evidence="5">LRRCT domain-containing protein</fullName>
    </submittedName>
</protein>
<reference evidence="5" key="1">
    <citation type="submission" date="2016-11" db="UniProtKB">
        <authorList>
            <consortium name="WormBaseParasite"/>
        </authorList>
    </citation>
    <scope>IDENTIFICATION</scope>
</reference>
<evidence type="ECO:0000256" key="1">
    <source>
        <dbReference type="ARBA" id="ARBA00022614"/>
    </source>
</evidence>
<evidence type="ECO:0000256" key="2">
    <source>
        <dbReference type="ARBA" id="ARBA00022737"/>
    </source>
</evidence>
<proteinExistence type="predicted"/>
<keyword evidence="2" id="KW-0677">Repeat</keyword>
<name>A0A1I8BK22_MELHA</name>
<keyword evidence="1" id="KW-0433">Leucine-rich repeat</keyword>
<dbReference type="AlphaFoldDB" id="A0A1I8BK22"/>
<keyword evidence="4" id="KW-1185">Reference proteome</keyword>
<dbReference type="Proteomes" id="UP000095281">
    <property type="component" value="Unplaced"/>
</dbReference>
<dbReference type="InterPro" id="IPR032675">
    <property type="entry name" value="LRR_dom_sf"/>
</dbReference>
<dbReference type="Gene3D" id="3.80.10.10">
    <property type="entry name" value="Ribonuclease Inhibitor"/>
    <property type="match status" value="2"/>
</dbReference>
<dbReference type="InterPro" id="IPR050333">
    <property type="entry name" value="SLRP"/>
</dbReference>
<evidence type="ECO:0000313" key="4">
    <source>
        <dbReference type="Proteomes" id="UP000095281"/>
    </source>
</evidence>
<sequence length="581" mass="66228">MIAKLFSDILQITTPLLLGLWIGQLLECSFYVALTPLSTSFYVDPLLTYSPNSTFPSIGDCFQHAFLDQLAPLLLLLSLPILWISLSNAKIEYKATKEEEEDEGETYKLERVPHTAITRVDFLTLRGVCSLEAGVFQNSSRLHQVIIVDSALCQLPKDEFAELSHLNQLDCSGLDLDTIPPTWPSHFEKFYIRNWTINSLEKQVFRRFLNLVEIYIFDCQRLDLIERNAFKQLRKLRVLVLKGNKGLRELYKTAFSGIGNQYPLSIKIMDNALERVRAFAFKNVENLRELTIEERCFELETSSLAEITRVDFLTLRGVCSLEAGVFQNSSRLHQVIIVDSALSQLPKDGFAELSHLNQLQIRESRIGRIAEGALSGLFTVGSVHFQSNQIGRLVPGWALGAENLGSLVFTYNTIREPLSSPDCLRNDAQRFLFTENTLYCSCEIQWLVNSPAEEQWLSENYCGREQSFKALLYFSPASSGCRALWAPSPTLLITSTISSQINKNQTFNQQKNQQSPPMHHLRSFENNNEDKLNNEEFEDNEPYEPPSHQRRHSGKNNGVKKEFCDKLILILFSFLFLGLTI</sequence>
<organism evidence="4 5">
    <name type="scientific">Meloidogyne hapla</name>
    <name type="common">Root-knot nematode worm</name>
    <dbReference type="NCBI Taxonomy" id="6305"/>
    <lineage>
        <taxon>Eukaryota</taxon>
        <taxon>Metazoa</taxon>
        <taxon>Ecdysozoa</taxon>
        <taxon>Nematoda</taxon>
        <taxon>Chromadorea</taxon>
        <taxon>Rhabditida</taxon>
        <taxon>Tylenchina</taxon>
        <taxon>Tylenchomorpha</taxon>
        <taxon>Tylenchoidea</taxon>
        <taxon>Meloidogynidae</taxon>
        <taxon>Meloidogyninae</taxon>
        <taxon>Meloidogyne</taxon>
    </lineage>
</organism>
<dbReference type="Pfam" id="PF13306">
    <property type="entry name" value="LRR_5"/>
    <property type="match status" value="1"/>
</dbReference>
<dbReference type="InterPro" id="IPR026906">
    <property type="entry name" value="LRR_5"/>
</dbReference>
<evidence type="ECO:0000313" key="5">
    <source>
        <dbReference type="WBParaSite" id="MhA1_Contig261.frz3.gene21"/>
    </source>
</evidence>
<dbReference type="WBParaSite" id="MhA1_Contig261.frz3.gene21">
    <property type="protein sequence ID" value="MhA1_Contig261.frz3.gene21"/>
    <property type="gene ID" value="MhA1_Contig261.frz3.gene21"/>
</dbReference>
<evidence type="ECO:0000256" key="3">
    <source>
        <dbReference type="SAM" id="MobiDB-lite"/>
    </source>
</evidence>
<accession>A0A1I8BK22</accession>
<dbReference type="PANTHER" id="PTHR45712">
    <property type="entry name" value="AGAP008170-PA"/>
    <property type="match status" value="1"/>
</dbReference>
<dbReference type="PANTHER" id="PTHR45712:SF22">
    <property type="entry name" value="INSULIN-LIKE GROWTH FACTOR-BINDING PROTEIN COMPLEX ACID LABILE SUBUNIT"/>
    <property type="match status" value="1"/>
</dbReference>